<sequence>MCQTGEDQRRRAEGGRFQRSWKDGRLGGLGTVERVVTCA</sequence>
<accession>V4T9R6</accession>
<dbReference type="Proteomes" id="UP000017819">
    <property type="component" value="Unassembled WGS sequence"/>
</dbReference>
<comment type="caution">
    <text evidence="1">The sequence shown here is derived from an EMBL/GenBank/DDBJ whole genome shotgun (WGS) entry which is preliminary data.</text>
</comment>
<dbReference type="STRING" id="631454.N177_3316"/>
<gene>
    <name evidence="1" type="ORF">N177_3316</name>
</gene>
<protein>
    <submittedName>
        <fullName evidence="1">Uncharacterized protein</fullName>
    </submittedName>
</protein>
<evidence type="ECO:0000313" key="1">
    <source>
        <dbReference type="EMBL" id="ESR23248.1"/>
    </source>
</evidence>
<name>V4T9R6_9HYPH</name>
<proteinExistence type="predicted"/>
<keyword evidence="2" id="KW-1185">Reference proteome</keyword>
<organism evidence="1 2">
    <name type="scientific">Lutibaculum baratangense AMV1</name>
    <dbReference type="NCBI Taxonomy" id="631454"/>
    <lineage>
        <taxon>Bacteria</taxon>
        <taxon>Pseudomonadati</taxon>
        <taxon>Pseudomonadota</taxon>
        <taxon>Alphaproteobacteria</taxon>
        <taxon>Hyphomicrobiales</taxon>
        <taxon>Tepidamorphaceae</taxon>
        <taxon>Lutibaculum</taxon>
    </lineage>
</organism>
<reference evidence="1 2" key="1">
    <citation type="journal article" date="2014" name="Genome Announc.">
        <title>Draft Genome Sequence of Lutibaculum baratangense Strain AMV1T, Isolated from a Mud Volcano in Andamans, India.</title>
        <authorList>
            <person name="Singh A."/>
            <person name="Sreenivas A."/>
            <person name="Sathyanarayana Reddy G."/>
            <person name="Pinnaka A.K."/>
            <person name="Shivaji S."/>
        </authorList>
    </citation>
    <scope>NUCLEOTIDE SEQUENCE [LARGE SCALE GENOMIC DNA]</scope>
    <source>
        <strain evidence="1 2">AMV1</strain>
    </source>
</reference>
<evidence type="ECO:0000313" key="2">
    <source>
        <dbReference type="Proteomes" id="UP000017819"/>
    </source>
</evidence>
<dbReference type="AlphaFoldDB" id="V4T9R6"/>
<dbReference type="EMBL" id="AWXZ01000039">
    <property type="protein sequence ID" value="ESR23248.1"/>
    <property type="molecule type" value="Genomic_DNA"/>
</dbReference>